<organism evidence="1 2">
    <name type="scientific">Marmota monax</name>
    <name type="common">Woodchuck</name>
    <dbReference type="NCBI Taxonomy" id="9995"/>
    <lineage>
        <taxon>Eukaryota</taxon>
        <taxon>Metazoa</taxon>
        <taxon>Chordata</taxon>
        <taxon>Craniata</taxon>
        <taxon>Vertebrata</taxon>
        <taxon>Euteleostomi</taxon>
        <taxon>Mammalia</taxon>
        <taxon>Eutheria</taxon>
        <taxon>Euarchontoglires</taxon>
        <taxon>Glires</taxon>
        <taxon>Rodentia</taxon>
        <taxon>Sciuromorpha</taxon>
        <taxon>Sciuridae</taxon>
        <taxon>Xerinae</taxon>
        <taxon>Marmotini</taxon>
        <taxon>Marmota</taxon>
    </lineage>
</organism>
<dbReference type="AlphaFoldDB" id="A0A834UYS4"/>
<protein>
    <submittedName>
        <fullName evidence="1">Uncharacterized protein</fullName>
    </submittedName>
</protein>
<evidence type="ECO:0000313" key="1">
    <source>
        <dbReference type="EMBL" id="KAF7475349.1"/>
    </source>
</evidence>
<proteinExistence type="predicted"/>
<reference evidence="1" key="1">
    <citation type="submission" date="2020-08" db="EMBL/GenBank/DDBJ databases">
        <authorList>
            <person name="Shumante A."/>
            <person name="Zimin A.V."/>
            <person name="Puiu D."/>
            <person name="Salzberg S.L."/>
        </authorList>
    </citation>
    <scope>NUCLEOTIDE SEQUENCE</scope>
    <source>
        <strain evidence="1">WC2-LM</strain>
        <tissue evidence="1">Liver</tissue>
    </source>
</reference>
<name>A0A834UYS4_MARMO</name>
<evidence type="ECO:0000313" key="2">
    <source>
        <dbReference type="Proteomes" id="UP000662637"/>
    </source>
</evidence>
<sequence length="148" mass="16979">MREQDQEVRLASQALGGYHGDGNSMEPVAHSSGKRLPELPSGWHCIWFVPMKPPLETCTALLQFMDFFLYDPFTVSSCLLYFPWEHMGPLKVSVNHRHQCYYQILRHSAPRPGCLRVQSTVGGGSSYRHHREQRLGSVTVFLIHRTRV</sequence>
<dbReference type="EMBL" id="WJEC01003224">
    <property type="protein sequence ID" value="KAF7475349.1"/>
    <property type="molecule type" value="Genomic_DNA"/>
</dbReference>
<dbReference type="Proteomes" id="UP000662637">
    <property type="component" value="Unassembled WGS sequence"/>
</dbReference>
<gene>
    <name evidence="1" type="ORF">GHT09_013857</name>
</gene>
<comment type="caution">
    <text evidence="1">The sequence shown here is derived from an EMBL/GenBank/DDBJ whole genome shotgun (WGS) entry which is preliminary data.</text>
</comment>
<accession>A0A834UYS4</accession>